<dbReference type="Proteomes" id="UP000070720">
    <property type="component" value="Chromosome 2"/>
</dbReference>
<evidence type="ECO:0000313" key="2">
    <source>
        <dbReference type="EnsemblFungi" id="CEF76588"/>
    </source>
</evidence>
<evidence type="ECO:0000313" key="3">
    <source>
        <dbReference type="Proteomes" id="UP000070720"/>
    </source>
</evidence>
<dbReference type="EnsemblFungi" id="CEF76588">
    <property type="protein sequence ID" value="CEF76588"/>
    <property type="gene ID" value="FGRRES_17064"/>
</dbReference>
<organism evidence="2">
    <name type="scientific">Gibberella zeae (strain ATCC MYA-4620 / CBS 123657 / FGSC 9075 / NRRL 31084 / PH-1)</name>
    <name type="common">Wheat head blight fungus</name>
    <name type="synonym">Fusarium graminearum</name>
    <dbReference type="NCBI Taxonomy" id="229533"/>
    <lineage>
        <taxon>Eukaryota</taxon>
        <taxon>Fungi</taxon>
        <taxon>Dikarya</taxon>
        <taxon>Ascomycota</taxon>
        <taxon>Pezizomycotina</taxon>
        <taxon>Sordariomycetes</taxon>
        <taxon>Hypocreomycetidae</taxon>
        <taxon>Hypocreales</taxon>
        <taxon>Nectriaceae</taxon>
        <taxon>Fusarium</taxon>
    </lineage>
</organism>
<reference key="3">
    <citation type="submission" date="2014-02" db="EMBL/GenBank/DDBJ databases">
        <title>A revised Fusarium graminearum genomic reference sequence using whole shotgun re-sequencing.</title>
        <authorList>
            <person name="King R."/>
            <person name="Urban M."/>
            <person name="Hassani-Pak K."/>
            <person name="Hammond-Kosack K."/>
        </authorList>
    </citation>
    <scope>NUCLEOTIDE SEQUENCE</scope>
    <source>
        <strain>PH-1</strain>
    </source>
</reference>
<dbReference type="AlphaFoldDB" id="A0A0E0RZB3"/>
<dbReference type="InParanoid" id="A0A0E0RZB3"/>
<keyword evidence="3" id="KW-1185">Reference proteome</keyword>
<name>A0A0E0RZB3_GIBZE</name>
<dbReference type="VEuPathDB" id="FungiDB:FGRAMPH1_01G09571"/>
<reference evidence="2 3" key="1">
    <citation type="journal article" date="2007" name="Science">
        <title>The Fusarium graminearum genome reveals a link between localized polymorphism and pathogen specialization.</title>
        <authorList>
            <person name="Cuomo C.A."/>
            <person name="Gueldener U."/>
            <person name="Xu J.-R."/>
            <person name="Trail F."/>
            <person name="Turgeon B.G."/>
            <person name="Di Pietro A."/>
            <person name="Walton J.D."/>
            <person name="Ma L.-J."/>
            <person name="Baker S.E."/>
            <person name="Rep M."/>
            <person name="Adam G."/>
            <person name="Antoniw J."/>
            <person name="Baldwin T."/>
            <person name="Calvo S.E."/>
            <person name="Chang Y.-L."/>
            <person name="DeCaprio D."/>
            <person name="Gale L.R."/>
            <person name="Gnerre S."/>
            <person name="Goswami R.S."/>
            <person name="Hammond-Kosack K."/>
            <person name="Harris L.J."/>
            <person name="Hilburn K."/>
            <person name="Kennell J.C."/>
            <person name="Kroken S."/>
            <person name="Magnuson J.K."/>
            <person name="Mannhaupt G."/>
            <person name="Mauceli E.W."/>
            <person name="Mewes H.-W."/>
            <person name="Mitterbauer R."/>
            <person name="Muehlbauer G."/>
            <person name="Muensterkoetter M."/>
            <person name="Nelson D."/>
            <person name="O'Donnell K."/>
            <person name="Ouellet T."/>
            <person name="Qi W."/>
            <person name="Quesneville H."/>
            <person name="Roncero M.I.G."/>
            <person name="Seong K.-Y."/>
            <person name="Tetko I.V."/>
            <person name="Urban M."/>
            <person name="Waalwijk C."/>
            <person name="Ward T.J."/>
            <person name="Yao J."/>
            <person name="Birren B.W."/>
            <person name="Kistler H.C."/>
        </authorList>
    </citation>
    <scope>NUCLEOTIDE SEQUENCE [LARGE SCALE GENOMIC DNA]</scope>
    <source>
        <strain evidence="3">ATCC MYA-4620 / CBS 123657 / FGSC 9075 / NRRL 31084 / PH-1</strain>
        <strain evidence="2">PH-1 / ATCC MYA-4620 / FGSC 9075 / NRRL 31084</strain>
    </source>
</reference>
<gene>
    <name evidence="2" type="primary">FG08288.1</name>
    <name evidence="1" type="ORF">FGRAMPH1_01T09571</name>
</gene>
<dbReference type="Gene3D" id="2.60.40.2970">
    <property type="match status" value="1"/>
</dbReference>
<reference evidence="2 3" key="2">
    <citation type="journal article" date="2010" name="Nature">
        <title>Comparative genomics reveals mobile pathogenicity chromosomes in Fusarium.</title>
        <authorList>
            <person name="Ma L.J."/>
            <person name="van der Does H.C."/>
            <person name="Borkovich K.A."/>
            <person name="Coleman J.J."/>
            <person name="Daboussi M.J."/>
            <person name="Di Pietro A."/>
            <person name="Dufresne M."/>
            <person name="Freitag M."/>
            <person name="Grabherr M."/>
            <person name="Henrissat B."/>
            <person name="Houterman P.M."/>
            <person name="Kang S."/>
            <person name="Shim W.B."/>
            <person name="Woloshuk C."/>
            <person name="Xie X."/>
            <person name="Xu J.R."/>
            <person name="Antoniw J."/>
            <person name="Baker S.E."/>
            <person name="Bluhm B.H."/>
            <person name="Breakspear A."/>
            <person name="Brown D.W."/>
            <person name="Butchko R.A."/>
            <person name="Chapman S."/>
            <person name="Coulson R."/>
            <person name="Coutinho P.M."/>
            <person name="Danchin E.G."/>
            <person name="Diener A."/>
            <person name="Gale L.R."/>
            <person name="Gardiner D.M."/>
            <person name="Goff S."/>
            <person name="Hammond-Kosack K.E."/>
            <person name="Hilburn K."/>
            <person name="Hua-Van A."/>
            <person name="Jonkers W."/>
            <person name="Kazan K."/>
            <person name="Kodira C.D."/>
            <person name="Koehrsen M."/>
            <person name="Kumar L."/>
            <person name="Lee Y.H."/>
            <person name="Li L."/>
            <person name="Manners J.M."/>
            <person name="Miranda-Saavedra D."/>
            <person name="Mukherjee M."/>
            <person name="Park G."/>
            <person name="Park J."/>
            <person name="Park S.Y."/>
            <person name="Proctor R.H."/>
            <person name="Regev A."/>
            <person name="Ruiz-Roldan M.C."/>
            <person name="Sain D."/>
            <person name="Sakthikumar S."/>
            <person name="Sykes S."/>
            <person name="Schwartz D.C."/>
            <person name="Turgeon B.G."/>
            <person name="Wapinski I."/>
            <person name="Yoder O."/>
            <person name="Young S."/>
            <person name="Zeng Q."/>
            <person name="Zhou S."/>
            <person name="Galagan J."/>
            <person name="Cuomo C.A."/>
            <person name="Kistler H.C."/>
            <person name="Rep M."/>
        </authorList>
    </citation>
    <scope>GENOME REANNOTATION</scope>
    <source>
        <strain evidence="3">ATCC MYA-4620 / CBS 123657 / FGSC 9075 / NRRL 31084 / PH-1</strain>
        <strain evidence="2">PH-1 / ATCC MYA-4620 / FGSC 9075 / NRRL 31084</strain>
    </source>
</reference>
<evidence type="ECO:0000313" key="1">
    <source>
        <dbReference type="EMBL" id="CEF76588.1"/>
    </source>
</evidence>
<accession>A0A0E0RZB3</accession>
<proteinExistence type="predicted"/>
<protein>
    <submittedName>
        <fullName evidence="1">Chromosome 2, complete genome</fullName>
    </submittedName>
</protein>
<dbReference type="eggNOG" id="ENOG502SU1E">
    <property type="taxonomic scope" value="Eukaryota"/>
</dbReference>
<reference evidence="2" key="5">
    <citation type="submission" date="2017-01" db="UniProtKB">
        <authorList>
            <consortium name="EnsemblFungi"/>
        </authorList>
    </citation>
    <scope>IDENTIFICATION</scope>
    <source>
        <strain evidence="2">PH-1 / ATCC MYA-4620 / FGSC 9075 / NRRL 31084</strain>
    </source>
</reference>
<sequence length="195" mass="21307">MASPILRLFLGVTAAIIFIAIFAPTESVSSVASSFTTPLVLRNLDVVIRQEEKNPVLMRTAVTNNNDHPVTILNYGSPLDALAIQLGTLYITSKGDSSPLEILQIENDRLWPPMEDALVEIGPGQTAIWESTLQEPVVPMDRVFESATVQLKGTWTAVWPREKQGIDFSELEEGTPINGTLTGSYNSNIIDIEVA</sequence>
<reference evidence="1 3" key="4">
    <citation type="journal article" date="2015" name="BMC Genomics">
        <title>The completed genome sequence of the pathogenic ascomycete fungus Fusarium graminearum.</title>
        <authorList>
            <person name="King R."/>
            <person name="Urban M."/>
            <person name="Hammond-Kosack M.C."/>
            <person name="Hassani-Pak K."/>
            <person name="Hammond-Kosack K.E."/>
        </authorList>
    </citation>
    <scope>NUCLEOTIDE SEQUENCE [LARGE SCALE GENOMIC DNA]</scope>
    <source>
        <strain evidence="3">ATCC MYA-4620 / CBS 123657 / FGSC 9075 / NRRL 31084 / PH-1</strain>
        <strain evidence="1">PH-1</strain>
    </source>
</reference>
<dbReference type="EMBL" id="HG970333">
    <property type="protein sequence ID" value="CEF76588.1"/>
    <property type="molecule type" value="Genomic_DNA"/>
</dbReference>